<dbReference type="EMBL" id="CP016908">
    <property type="protein sequence ID" value="APR99409.1"/>
    <property type="molecule type" value="Genomic_DNA"/>
</dbReference>
<name>A0A1L6MV71_9BACT</name>
<gene>
    <name evidence="3" type="ORF">BCY86_00975</name>
</gene>
<dbReference type="Pfam" id="PF00892">
    <property type="entry name" value="EamA"/>
    <property type="match status" value="2"/>
</dbReference>
<keyword evidence="1" id="KW-1133">Transmembrane helix</keyword>
<feature type="transmembrane region" description="Helical" evidence="1">
    <location>
        <begin position="212"/>
        <end position="229"/>
    </location>
</feature>
<organism evidence="3 4">
    <name type="scientific">Pajaroellobacter abortibovis</name>
    <dbReference type="NCBI Taxonomy" id="1882918"/>
    <lineage>
        <taxon>Bacteria</taxon>
        <taxon>Pseudomonadati</taxon>
        <taxon>Myxococcota</taxon>
        <taxon>Polyangia</taxon>
        <taxon>Polyangiales</taxon>
        <taxon>Polyangiaceae</taxon>
    </lineage>
</organism>
<feature type="transmembrane region" description="Helical" evidence="1">
    <location>
        <begin position="98"/>
        <end position="114"/>
    </location>
</feature>
<dbReference type="AlphaFoldDB" id="A0A1L6MV71"/>
<feature type="transmembrane region" description="Helical" evidence="1">
    <location>
        <begin position="153"/>
        <end position="174"/>
    </location>
</feature>
<proteinExistence type="predicted"/>
<dbReference type="KEGG" id="pabo:BCY86_00975"/>
<dbReference type="Proteomes" id="UP000185544">
    <property type="component" value="Chromosome"/>
</dbReference>
<feature type="transmembrane region" description="Helical" evidence="1">
    <location>
        <begin position="325"/>
        <end position="343"/>
    </location>
</feature>
<dbReference type="InterPro" id="IPR037185">
    <property type="entry name" value="EmrE-like"/>
</dbReference>
<feature type="transmembrane region" description="Helical" evidence="1">
    <location>
        <begin position="60"/>
        <end position="78"/>
    </location>
</feature>
<evidence type="ECO:0000313" key="4">
    <source>
        <dbReference type="Proteomes" id="UP000185544"/>
    </source>
</evidence>
<accession>A0A1L6MV71</accession>
<keyword evidence="4" id="KW-1185">Reference proteome</keyword>
<feature type="domain" description="EamA" evidence="2">
    <location>
        <begin position="210"/>
        <end position="342"/>
    </location>
</feature>
<dbReference type="SUPFAM" id="SSF103481">
    <property type="entry name" value="Multidrug resistance efflux transporter EmrE"/>
    <property type="match status" value="2"/>
</dbReference>
<sequence>MLVLRNDTLLEFLLGEHSVLVRLILSSLLFPPSLNHQVNCLSLNPLPIEPMSVRPTSRTVSFLGYLMVSISALSWGTWPFILRYAEQFSRLTPQLESVLVFLIIAVSTAPFAWLKRTPQGLSYKNIVGLIWLAASNALSILCVFAAYRRTSVAIAVLLRYCMPVFSTLAAPFFVRDKLSKVTWLAMALSLFGLFILLAPWEAYHRAHDIRGCALALLSAIFYASTVLMNKWLVSRLSAMEIISFNSFIASGILSLFVSGKDWCQLSFPPAVIIGMGGMGPGALGAFFFVKGLRKISAVHASLLTLLEPLVAVVGASLMLHEALSLNVGIGGLFIGIGAILVMIKG</sequence>
<feature type="transmembrane region" description="Helical" evidence="1">
    <location>
        <begin position="126"/>
        <end position="147"/>
    </location>
</feature>
<feature type="transmembrane region" description="Helical" evidence="1">
    <location>
        <begin position="301"/>
        <end position="319"/>
    </location>
</feature>
<protein>
    <recommendedName>
        <fullName evidence="2">EamA domain-containing protein</fullName>
    </recommendedName>
</protein>
<keyword evidence="1" id="KW-0812">Transmembrane</keyword>
<keyword evidence="1" id="KW-0472">Membrane</keyword>
<evidence type="ECO:0000259" key="2">
    <source>
        <dbReference type="Pfam" id="PF00892"/>
    </source>
</evidence>
<evidence type="ECO:0000256" key="1">
    <source>
        <dbReference type="SAM" id="Phobius"/>
    </source>
</evidence>
<dbReference type="InterPro" id="IPR000620">
    <property type="entry name" value="EamA_dom"/>
</dbReference>
<feature type="transmembrane region" description="Helical" evidence="1">
    <location>
        <begin position="241"/>
        <end position="258"/>
    </location>
</feature>
<dbReference type="STRING" id="1882918.BCY86_00975"/>
<dbReference type="PANTHER" id="PTHR22911">
    <property type="entry name" value="ACYL-MALONYL CONDENSING ENZYME-RELATED"/>
    <property type="match status" value="1"/>
</dbReference>
<reference evidence="3 4" key="1">
    <citation type="submission" date="2016-08" db="EMBL/GenBank/DDBJ databases">
        <title>Identification and validation of antigenic proteins from Pajaroellobacter abortibovis using de-novo genome sequence assembly and reverse vaccinology.</title>
        <authorList>
            <person name="Welly B.T."/>
            <person name="Miller M.R."/>
            <person name="Stott J.L."/>
            <person name="Blanchard M.T."/>
            <person name="Islas-Trejo A.D."/>
            <person name="O'Rourke S.M."/>
            <person name="Young A.E."/>
            <person name="Medrano J.F."/>
            <person name="Van Eenennaam A.L."/>
        </authorList>
    </citation>
    <scope>NUCLEOTIDE SEQUENCE [LARGE SCALE GENOMIC DNA]</scope>
    <source>
        <strain evidence="3 4">BTF92-0548A/99-0131</strain>
    </source>
</reference>
<evidence type="ECO:0000313" key="3">
    <source>
        <dbReference type="EMBL" id="APR99409.1"/>
    </source>
</evidence>
<feature type="transmembrane region" description="Helical" evidence="1">
    <location>
        <begin position="270"/>
        <end position="289"/>
    </location>
</feature>
<dbReference type="GO" id="GO:0016020">
    <property type="term" value="C:membrane"/>
    <property type="evidence" value="ECO:0007669"/>
    <property type="project" value="InterPro"/>
</dbReference>
<feature type="transmembrane region" description="Helical" evidence="1">
    <location>
        <begin position="181"/>
        <end position="200"/>
    </location>
</feature>
<feature type="domain" description="EamA" evidence="2">
    <location>
        <begin position="63"/>
        <end position="197"/>
    </location>
</feature>